<reference evidence="1" key="1">
    <citation type="submission" date="2023-06" db="EMBL/GenBank/DDBJ databases">
        <authorList>
            <consortium name="Lawrence Berkeley National Laboratory"/>
            <person name="Ahrendt S."/>
            <person name="Sahu N."/>
            <person name="Indic B."/>
            <person name="Wong-Bajracharya J."/>
            <person name="Merenyi Z."/>
            <person name="Ke H.-M."/>
            <person name="Monk M."/>
            <person name="Kocsube S."/>
            <person name="Drula E."/>
            <person name="Lipzen A."/>
            <person name="Balint B."/>
            <person name="Henrissat B."/>
            <person name="Andreopoulos B."/>
            <person name="Martin F.M."/>
            <person name="Harder C.B."/>
            <person name="Rigling D."/>
            <person name="Ford K.L."/>
            <person name="Foster G.D."/>
            <person name="Pangilinan J."/>
            <person name="Papanicolaou A."/>
            <person name="Barry K."/>
            <person name="LaButti K."/>
            <person name="Viragh M."/>
            <person name="Koriabine M."/>
            <person name="Yan M."/>
            <person name="Riley R."/>
            <person name="Champramary S."/>
            <person name="Plett K.L."/>
            <person name="Tsai I.J."/>
            <person name="Slot J."/>
            <person name="Sipos G."/>
            <person name="Plett J."/>
            <person name="Nagy L.G."/>
            <person name="Grigoriev I.V."/>
        </authorList>
    </citation>
    <scope>NUCLEOTIDE SEQUENCE</scope>
    <source>
        <strain evidence="1">FPL87.14</strain>
    </source>
</reference>
<name>A0AA39JLN7_9AGAR</name>
<evidence type="ECO:0000313" key="2">
    <source>
        <dbReference type="Proteomes" id="UP001175226"/>
    </source>
</evidence>
<comment type="caution">
    <text evidence="1">The sequence shown here is derived from an EMBL/GenBank/DDBJ whole genome shotgun (WGS) entry which is preliminary data.</text>
</comment>
<proteinExistence type="predicted"/>
<dbReference type="Proteomes" id="UP001175226">
    <property type="component" value="Unassembled WGS sequence"/>
</dbReference>
<keyword evidence="2" id="KW-1185">Reference proteome</keyword>
<sequence>MQKLKLICYSLSAQVQILLVSSGCVAYSVLTFRLSKSELGLRTKPLKRVTYDFLLTPSQGGCYRYLPPTCQIT</sequence>
<accession>A0AA39JLN7</accession>
<dbReference type="PROSITE" id="PS51257">
    <property type="entry name" value="PROKAR_LIPOPROTEIN"/>
    <property type="match status" value="1"/>
</dbReference>
<evidence type="ECO:0000313" key="1">
    <source>
        <dbReference type="EMBL" id="KAK0444026.1"/>
    </source>
</evidence>
<gene>
    <name evidence="1" type="ORF">EV421DRAFT_1801620</name>
</gene>
<protein>
    <submittedName>
        <fullName evidence="1">Uncharacterized protein</fullName>
    </submittedName>
</protein>
<dbReference type="AlphaFoldDB" id="A0AA39JLN7"/>
<organism evidence="1 2">
    <name type="scientific">Armillaria borealis</name>
    <dbReference type="NCBI Taxonomy" id="47425"/>
    <lineage>
        <taxon>Eukaryota</taxon>
        <taxon>Fungi</taxon>
        <taxon>Dikarya</taxon>
        <taxon>Basidiomycota</taxon>
        <taxon>Agaricomycotina</taxon>
        <taxon>Agaricomycetes</taxon>
        <taxon>Agaricomycetidae</taxon>
        <taxon>Agaricales</taxon>
        <taxon>Marasmiineae</taxon>
        <taxon>Physalacriaceae</taxon>
        <taxon>Armillaria</taxon>
    </lineage>
</organism>
<dbReference type="EMBL" id="JAUEPT010000020">
    <property type="protein sequence ID" value="KAK0444026.1"/>
    <property type="molecule type" value="Genomic_DNA"/>
</dbReference>